<evidence type="ECO:0000313" key="2">
    <source>
        <dbReference type="Proteomes" id="UP001652623"/>
    </source>
</evidence>
<dbReference type="GeneID" id="107422561"/>
<proteinExistence type="predicted"/>
<evidence type="ECO:0000259" key="1">
    <source>
        <dbReference type="PROSITE" id="PS50181"/>
    </source>
</evidence>
<feature type="domain" description="F-box" evidence="1">
    <location>
        <begin position="16"/>
        <end position="65"/>
    </location>
</feature>
<dbReference type="AlphaFoldDB" id="A0A6P4A332"/>
<dbReference type="RefSeq" id="XP_015887509.3">
    <property type="nucleotide sequence ID" value="XM_016032023.4"/>
</dbReference>
<protein>
    <submittedName>
        <fullName evidence="3">Probable F-box protein At4g22165</fullName>
    </submittedName>
</protein>
<dbReference type="CDD" id="cd09917">
    <property type="entry name" value="F-box_SF"/>
    <property type="match status" value="1"/>
</dbReference>
<dbReference type="Pfam" id="PF03478">
    <property type="entry name" value="Beta-prop_KIB1-4"/>
    <property type="match status" value="1"/>
</dbReference>
<dbReference type="FunCoup" id="A0A6P4A332">
    <property type="interactions" value="134"/>
</dbReference>
<dbReference type="InterPro" id="IPR001810">
    <property type="entry name" value="F-box_dom"/>
</dbReference>
<dbReference type="PANTHER" id="PTHR44259:SF15">
    <property type="entry name" value="F-BOX PROTEIN KIB2-RELATED"/>
    <property type="match status" value="1"/>
</dbReference>
<gene>
    <name evidence="3" type="primary">LOC107422561</name>
</gene>
<dbReference type="InParanoid" id="A0A6P4A332"/>
<dbReference type="InterPro" id="IPR005174">
    <property type="entry name" value="KIB1-4_b-propeller"/>
</dbReference>
<dbReference type="PROSITE" id="PS50181">
    <property type="entry name" value="FBOX"/>
    <property type="match status" value="1"/>
</dbReference>
<name>A0A6P4A332_ZIZJJ</name>
<dbReference type="InterPro" id="IPR050942">
    <property type="entry name" value="F-box_BR-signaling"/>
</dbReference>
<keyword evidence="2" id="KW-1185">Reference proteome</keyword>
<dbReference type="KEGG" id="zju:107422561"/>
<dbReference type="Proteomes" id="UP001652623">
    <property type="component" value="Chromosome 3"/>
</dbReference>
<evidence type="ECO:0000313" key="3">
    <source>
        <dbReference type="RefSeq" id="XP_015887509.3"/>
    </source>
</evidence>
<dbReference type="InterPro" id="IPR036047">
    <property type="entry name" value="F-box-like_dom_sf"/>
</dbReference>
<sequence>METINKKPKSGNLNYNSNWSDLPSEVLQLIIKRLPFVDLLRFKAVSTSSLLLQNSYVSSPFYSPVPQTPWLMLPSDQEDDPNSRCFFSLSEKKVYKLNNLLDGFRGPIHYVGSSYGWLIIWDDKYNPTLLNPFSGAKFALPPTVPRNLVYPSPRKYKELSIWMGIRKAILFSDPSRTEDFLVAMLYGIGRLAFYKHGESSPWTHLTKNSRETRYHGIAYHNDKLYALHESGIDVWDFGNPFPTKVSTIELSRHMTLHKNRSDSKNFRCYRNIVESMGELFFVYLFTFCNSSTSTRGHEIRIYKFNPGENTWEQQENLCGRSLFIANHQIMAVCARDFPEWEENSVYFADESDLGLYKLPINGDVMEPLFQQRKSNTYSPPCWIVPNF</sequence>
<dbReference type="Pfam" id="PF00646">
    <property type="entry name" value="F-box"/>
    <property type="match status" value="1"/>
</dbReference>
<dbReference type="SUPFAM" id="SSF81383">
    <property type="entry name" value="F-box domain"/>
    <property type="match status" value="1"/>
</dbReference>
<reference evidence="3" key="1">
    <citation type="submission" date="2025-08" db="UniProtKB">
        <authorList>
            <consortium name="RefSeq"/>
        </authorList>
    </citation>
    <scope>IDENTIFICATION</scope>
    <source>
        <tissue evidence="3">Seedling</tissue>
    </source>
</reference>
<dbReference type="PANTHER" id="PTHR44259">
    <property type="entry name" value="OS07G0183000 PROTEIN-RELATED"/>
    <property type="match status" value="1"/>
</dbReference>
<organism evidence="2 3">
    <name type="scientific">Ziziphus jujuba</name>
    <name type="common">Chinese jujube</name>
    <name type="synonym">Ziziphus sativa</name>
    <dbReference type="NCBI Taxonomy" id="326968"/>
    <lineage>
        <taxon>Eukaryota</taxon>
        <taxon>Viridiplantae</taxon>
        <taxon>Streptophyta</taxon>
        <taxon>Embryophyta</taxon>
        <taxon>Tracheophyta</taxon>
        <taxon>Spermatophyta</taxon>
        <taxon>Magnoliopsida</taxon>
        <taxon>eudicotyledons</taxon>
        <taxon>Gunneridae</taxon>
        <taxon>Pentapetalae</taxon>
        <taxon>rosids</taxon>
        <taxon>fabids</taxon>
        <taxon>Rosales</taxon>
        <taxon>Rhamnaceae</taxon>
        <taxon>Paliureae</taxon>
        <taxon>Ziziphus</taxon>
    </lineage>
</organism>
<accession>A0A6P4A332</accession>